<evidence type="ECO:0000256" key="4">
    <source>
        <dbReference type="ARBA" id="ARBA00023163"/>
    </source>
</evidence>
<accession>A0A9J6BTF4</accession>
<organism evidence="6 7">
    <name type="scientific">Polypedilum vanderplanki</name>
    <name type="common">Sleeping chironomid midge</name>
    <dbReference type="NCBI Taxonomy" id="319348"/>
    <lineage>
        <taxon>Eukaryota</taxon>
        <taxon>Metazoa</taxon>
        <taxon>Ecdysozoa</taxon>
        <taxon>Arthropoda</taxon>
        <taxon>Hexapoda</taxon>
        <taxon>Insecta</taxon>
        <taxon>Pterygota</taxon>
        <taxon>Neoptera</taxon>
        <taxon>Endopterygota</taxon>
        <taxon>Diptera</taxon>
        <taxon>Nematocera</taxon>
        <taxon>Chironomoidea</taxon>
        <taxon>Chironomidae</taxon>
        <taxon>Chironominae</taxon>
        <taxon>Polypedilum</taxon>
        <taxon>Polypedilum</taxon>
    </lineage>
</organism>
<dbReference type="InterPro" id="IPR051431">
    <property type="entry name" value="TFIID_subunit_9"/>
</dbReference>
<dbReference type="InterPro" id="IPR003162">
    <property type="entry name" value="TFIID-31"/>
</dbReference>
<proteinExistence type="inferred from homology"/>
<keyword evidence="5" id="KW-0539">Nucleus</keyword>
<dbReference type="GO" id="GO:0046982">
    <property type="term" value="F:protein heterodimerization activity"/>
    <property type="evidence" value="ECO:0007669"/>
    <property type="project" value="InterPro"/>
</dbReference>
<evidence type="ECO:0000256" key="1">
    <source>
        <dbReference type="ARBA" id="ARBA00004123"/>
    </source>
</evidence>
<evidence type="ECO:0000256" key="5">
    <source>
        <dbReference type="ARBA" id="ARBA00023242"/>
    </source>
</evidence>
<dbReference type="GO" id="GO:0003713">
    <property type="term" value="F:transcription coactivator activity"/>
    <property type="evidence" value="ECO:0007669"/>
    <property type="project" value="TreeGrafter"/>
</dbReference>
<evidence type="ECO:0000313" key="7">
    <source>
        <dbReference type="Proteomes" id="UP001107558"/>
    </source>
</evidence>
<dbReference type="OrthoDB" id="341924at2759"/>
<comment type="caution">
    <text evidence="6">The sequence shown here is derived from an EMBL/GenBank/DDBJ whole genome shotgun (WGS) entry which is preliminary data.</text>
</comment>
<dbReference type="GO" id="GO:0000124">
    <property type="term" value="C:SAGA complex"/>
    <property type="evidence" value="ECO:0007669"/>
    <property type="project" value="TreeGrafter"/>
</dbReference>
<evidence type="ECO:0000313" key="6">
    <source>
        <dbReference type="EMBL" id="KAG5672590.1"/>
    </source>
</evidence>
<dbReference type="EMBL" id="JADBJN010000003">
    <property type="protein sequence ID" value="KAG5672590.1"/>
    <property type="molecule type" value="Genomic_DNA"/>
</dbReference>
<keyword evidence="7" id="KW-1185">Reference proteome</keyword>
<evidence type="ECO:0000256" key="2">
    <source>
        <dbReference type="ARBA" id="ARBA00007646"/>
    </source>
</evidence>
<dbReference type="PANTHER" id="PTHR48068:SF4">
    <property type="entry name" value="TATA-BOX BINDING PROTEIN ASSOCIATED FACTOR 9"/>
    <property type="match status" value="1"/>
</dbReference>
<dbReference type="Gene3D" id="1.10.20.10">
    <property type="entry name" value="Histone, subunit A"/>
    <property type="match status" value="1"/>
</dbReference>
<dbReference type="PANTHER" id="PTHR48068">
    <property type="entry name" value="TAF9 RNA POLYMERASE II, TATA BOX-BINDING PROTEIN (TBP)-ASSOCIATED FACTOR"/>
    <property type="match status" value="1"/>
</dbReference>
<dbReference type="CDD" id="cd07979">
    <property type="entry name" value="HFD_TAF9"/>
    <property type="match status" value="1"/>
</dbReference>
<dbReference type="GO" id="GO:0016251">
    <property type="term" value="F:RNA polymerase II general transcription initiation factor activity"/>
    <property type="evidence" value="ECO:0007669"/>
    <property type="project" value="TreeGrafter"/>
</dbReference>
<comment type="similarity">
    <text evidence="2">Belongs to the TAF9 family.</text>
</comment>
<dbReference type="GO" id="GO:0005669">
    <property type="term" value="C:transcription factor TFIID complex"/>
    <property type="evidence" value="ECO:0007669"/>
    <property type="project" value="TreeGrafter"/>
</dbReference>
<dbReference type="AlphaFoldDB" id="A0A9J6BTF4"/>
<dbReference type="Proteomes" id="UP001107558">
    <property type="component" value="Chromosome 3"/>
</dbReference>
<comment type="subcellular location">
    <subcellularLocation>
        <location evidence="1">Nucleus</location>
    </subcellularLocation>
</comment>
<dbReference type="SUPFAM" id="SSF47113">
    <property type="entry name" value="Histone-fold"/>
    <property type="match status" value="1"/>
</dbReference>
<dbReference type="InterPro" id="IPR009072">
    <property type="entry name" value="Histone-fold"/>
</dbReference>
<dbReference type="Pfam" id="PF02291">
    <property type="entry name" value="TFIID-31kDa"/>
    <property type="match status" value="1"/>
</dbReference>
<reference evidence="6" key="1">
    <citation type="submission" date="2021-03" db="EMBL/GenBank/DDBJ databases">
        <title>Chromosome level genome of the anhydrobiotic midge Polypedilum vanderplanki.</title>
        <authorList>
            <person name="Yoshida Y."/>
            <person name="Kikawada T."/>
            <person name="Gusev O."/>
        </authorList>
    </citation>
    <scope>NUCLEOTIDE SEQUENCE</scope>
    <source>
        <strain evidence="6">NIAS01</strain>
        <tissue evidence="6">Whole body or cell culture</tissue>
    </source>
</reference>
<keyword evidence="4" id="KW-0804">Transcription</keyword>
<gene>
    <name evidence="6" type="ORF">PVAND_002706</name>
</gene>
<name>A0A9J6BTF4_POLVA</name>
<protein>
    <submittedName>
        <fullName evidence="6">Uncharacterized protein</fullName>
    </submittedName>
</protein>
<evidence type="ECO:0000256" key="3">
    <source>
        <dbReference type="ARBA" id="ARBA00023015"/>
    </source>
</evidence>
<keyword evidence="3" id="KW-0805">Transcription regulation</keyword>
<sequence>MEVLKQNFKKQNTQFISSPKNSMVVEAILREANCNDYETFIINQMLQFTYRYVSTILILGDAKEFAQYCGRNDVILEDVKFAMTMMNDKIAKPIPREVLFELTKQKNMKPLPPITDLRIRLPICTHCLLAPNYIRRK</sequence>
<dbReference type="GO" id="GO:0051123">
    <property type="term" value="P:RNA polymerase II preinitiation complex assembly"/>
    <property type="evidence" value="ECO:0007669"/>
    <property type="project" value="TreeGrafter"/>
</dbReference>